<dbReference type="Pfam" id="PF13903">
    <property type="entry name" value="Claudin_2"/>
    <property type="match status" value="1"/>
</dbReference>
<feature type="transmembrane region" description="Helical" evidence="5">
    <location>
        <begin position="109"/>
        <end position="128"/>
    </location>
</feature>
<dbReference type="Gene3D" id="1.20.140.150">
    <property type="match status" value="1"/>
</dbReference>
<feature type="transmembrane region" description="Helical" evidence="5">
    <location>
        <begin position="185"/>
        <end position="206"/>
    </location>
</feature>
<organism evidence="6 7">
    <name type="scientific">Trichinella papuae</name>
    <dbReference type="NCBI Taxonomy" id="268474"/>
    <lineage>
        <taxon>Eukaryota</taxon>
        <taxon>Metazoa</taxon>
        <taxon>Ecdysozoa</taxon>
        <taxon>Nematoda</taxon>
        <taxon>Enoplea</taxon>
        <taxon>Dorylaimia</taxon>
        <taxon>Trichinellida</taxon>
        <taxon>Trichinellidae</taxon>
        <taxon>Trichinella</taxon>
    </lineage>
</organism>
<evidence type="ECO:0000256" key="4">
    <source>
        <dbReference type="ARBA" id="ARBA00023136"/>
    </source>
</evidence>
<protein>
    <submittedName>
        <fullName evidence="6">Uncharacterized protein</fullName>
    </submittedName>
</protein>
<proteinExistence type="predicted"/>
<dbReference type="GO" id="GO:0005886">
    <property type="term" value="C:plasma membrane"/>
    <property type="evidence" value="ECO:0007669"/>
    <property type="project" value="TreeGrafter"/>
</dbReference>
<keyword evidence="2 5" id="KW-0812">Transmembrane</keyword>
<dbReference type="AlphaFoldDB" id="A0A0V1N9V4"/>
<reference evidence="6 7" key="1">
    <citation type="submission" date="2015-01" db="EMBL/GenBank/DDBJ databases">
        <title>Evolution of Trichinella species and genotypes.</title>
        <authorList>
            <person name="Korhonen P.K."/>
            <person name="Edoardo P."/>
            <person name="Giuseppe L.R."/>
            <person name="Gasser R.B."/>
        </authorList>
    </citation>
    <scope>NUCLEOTIDE SEQUENCE [LARGE SCALE GENOMIC DNA]</scope>
    <source>
        <strain evidence="6">ISS1980</strain>
    </source>
</reference>
<dbReference type="EMBL" id="JYDO01000002">
    <property type="protein sequence ID" value="KRZ80611.1"/>
    <property type="molecule type" value="Genomic_DNA"/>
</dbReference>
<dbReference type="PANTHER" id="PTHR10671">
    <property type="entry name" value="EPITHELIAL MEMBRANE PROTEIN-RELATED"/>
    <property type="match status" value="1"/>
</dbReference>
<dbReference type="Proteomes" id="UP000054843">
    <property type="component" value="Unassembled WGS sequence"/>
</dbReference>
<evidence type="ECO:0000256" key="2">
    <source>
        <dbReference type="ARBA" id="ARBA00022692"/>
    </source>
</evidence>
<keyword evidence="7" id="KW-1185">Reference proteome</keyword>
<feature type="transmembrane region" description="Helical" evidence="5">
    <location>
        <begin position="291"/>
        <end position="308"/>
    </location>
</feature>
<evidence type="ECO:0000256" key="3">
    <source>
        <dbReference type="ARBA" id="ARBA00022989"/>
    </source>
</evidence>
<feature type="non-terminal residue" evidence="6">
    <location>
        <position position="1"/>
    </location>
</feature>
<dbReference type="OrthoDB" id="5831864at2759"/>
<evidence type="ECO:0000313" key="7">
    <source>
        <dbReference type="Proteomes" id="UP000054843"/>
    </source>
</evidence>
<comment type="caution">
    <text evidence="6">The sequence shown here is derived from an EMBL/GenBank/DDBJ whole genome shotgun (WGS) entry which is preliminary data.</text>
</comment>
<dbReference type="PANTHER" id="PTHR10671:SF108">
    <property type="entry name" value="CLAUDIN FAMILY PROTEIN-RELATED"/>
    <property type="match status" value="1"/>
</dbReference>
<feature type="transmembrane region" description="Helical" evidence="5">
    <location>
        <begin position="140"/>
        <end position="160"/>
    </location>
</feature>
<dbReference type="InterPro" id="IPR050579">
    <property type="entry name" value="PMP-22/EMP/MP20-like"/>
</dbReference>
<gene>
    <name evidence="6" type="ORF">T10_4970</name>
</gene>
<keyword evidence="3 5" id="KW-1133">Transmembrane helix</keyword>
<evidence type="ECO:0000313" key="6">
    <source>
        <dbReference type="EMBL" id="KRZ80611.1"/>
    </source>
</evidence>
<dbReference type="STRING" id="268474.A0A0V1N9V4"/>
<evidence type="ECO:0000256" key="1">
    <source>
        <dbReference type="ARBA" id="ARBA00004141"/>
    </source>
</evidence>
<evidence type="ECO:0000256" key="5">
    <source>
        <dbReference type="SAM" id="Phobius"/>
    </source>
</evidence>
<keyword evidence="4 5" id="KW-0472">Membrane</keyword>
<comment type="subcellular location">
    <subcellularLocation>
        <location evidence="1">Membrane</location>
        <topology evidence="1">Multi-pass membrane protein</topology>
    </subcellularLocation>
</comment>
<sequence length="488" mass="55788">LLSVWKMHFTGLQVFSFLLLLAGTGLVIASVATGYWSYESSGLKAGNLDAYEKRRGLWEKCHRFFGISGVLGDKAQDGFRCVNRFKALLEQVQQGELTWKDVEVQSWEIAVLALMSISALISVISLIFSPCCCKRCGCCLTFWVLIAALCTISGVGLYAYEATAVEDKAIPDLNELISGKITFGWSFWLAVAGGLCQIFSTVGFGISRARHQPYSHYFSFYTIPHWSTTLNNVESVSLEKPEESSLYIYIFQKITPILFALVDARDTLLLLLLQLTTTDENRFVWLKKNKLAAVVVVVMVINGFLAVFKRWRIFLISLLLYFAGRLSSLCDEGTRHENEQNRLNNTIISLDWLGRLLEQKNWSRLTRLKSRDNLWILHNDYNAFFLDTLGFNSSSQQLCFSNNHPVSLLLAIEENGLNRLALELFLFLHNMRADFFLFFPSASSEHVRIDFVAEEPIFWPTRQKKTTLYHHTDHNISRMNQRLIISQY</sequence>
<accession>A0A0V1N9V4</accession>
<name>A0A0V1N9V4_9BILA</name>
<dbReference type="InterPro" id="IPR004031">
    <property type="entry name" value="PMP22/EMP/MP20/Claudin"/>
</dbReference>